<protein>
    <submittedName>
        <fullName evidence="2">Uncharacterized protein</fullName>
    </submittedName>
</protein>
<reference evidence="2 3" key="1">
    <citation type="submission" date="2016-10" db="EMBL/GenBank/DDBJ databases">
        <authorList>
            <person name="de Groot N.N."/>
        </authorList>
    </citation>
    <scope>NUCLEOTIDE SEQUENCE [LARGE SCALE GENOMIC DNA]</scope>
    <source>
        <strain evidence="2 3">DSM 29316</strain>
    </source>
</reference>
<evidence type="ECO:0000313" key="3">
    <source>
        <dbReference type="Proteomes" id="UP000198796"/>
    </source>
</evidence>
<dbReference type="Proteomes" id="UP000198796">
    <property type="component" value="Unassembled WGS sequence"/>
</dbReference>
<feature type="signal peptide" evidence="1">
    <location>
        <begin position="1"/>
        <end position="19"/>
    </location>
</feature>
<dbReference type="EMBL" id="FOJU01000002">
    <property type="protein sequence ID" value="SFA87711.1"/>
    <property type="molecule type" value="Genomic_DNA"/>
</dbReference>
<name>A0A1I0WGE4_9RHOB</name>
<evidence type="ECO:0000313" key="2">
    <source>
        <dbReference type="EMBL" id="SFA87711.1"/>
    </source>
</evidence>
<sequence>MRIFTALPLLLAAAFPAAADVHRAGDWSAALIGQTCYVYSNAAARDTSGSLIFSFDKKGYNASFHYEYAPYHNDSGKPWDADDYAVIAADGQESWLGDEVFLEAWEAAGEGHMTGGFVADMVQLVANAQQSVDFMVYRAAHSEEWLYGRFFPGGFSEALSHAASWCEFNPSALPSS</sequence>
<dbReference type="RefSeq" id="WP_092062277.1">
    <property type="nucleotide sequence ID" value="NZ_FOJU01000002.1"/>
</dbReference>
<dbReference type="AlphaFoldDB" id="A0A1I0WGE4"/>
<keyword evidence="3" id="KW-1185">Reference proteome</keyword>
<evidence type="ECO:0000256" key="1">
    <source>
        <dbReference type="SAM" id="SignalP"/>
    </source>
</evidence>
<organism evidence="2 3">
    <name type="scientific">Poseidonocella pacifica</name>
    <dbReference type="NCBI Taxonomy" id="871651"/>
    <lineage>
        <taxon>Bacteria</taxon>
        <taxon>Pseudomonadati</taxon>
        <taxon>Pseudomonadota</taxon>
        <taxon>Alphaproteobacteria</taxon>
        <taxon>Rhodobacterales</taxon>
        <taxon>Roseobacteraceae</taxon>
        <taxon>Poseidonocella</taxon>
    </lineage>
</organism>
<gene>
    <name evidence="2" type="ORF">SAMN05421688_1404</name>
</gene>
<proteinExistence type="predicted"/>
<accession>A0A1I0WGE4</accession>
<dbReference type="OrthoDB" id="7665031at2"/>
<feature type="chain" id="PRO_5011640824" evidence="1">
    <location>
        <begin position="20"/>
        <end position="176"/>
    </location>
</feature>
<keyword evidence="1" id="KW-0732">Signal</keyword>